<dbReference type="eggNOG" id="ENOG502R237">
    <property type="taxonomic scope" value="Eukaryota"/>
</dbReference>
<dbReference type="EMBL" id="KB445571">
    <property type="protein sequence ID" value="EMD94934.1"/>
    <property type="molecule type" value="Genomic_DNA"/>
</dbReference>
<dbReference type="HOGENOM" id="CLU_060566_0_0_1"/>
<dbReference type="PANTHER" id="PTHR43346">
    <property type="entry name" value="LIGAND BINDING DOMAIN PROTEIN, PUTATIVE (AFU_ORTHOLOGUE AFUA_6G14370)-RELATED"/>
    <property type="match status" value="1"/>
</dbReference>
<dbReference type="CDD" id="cd20281">
    <property type="entry name" value="cupin_QDO_C"/>
    <property type="match status" value="1"/>
</dbReference>
<protein>
    <recommendedName>
        <fullName evidence="4">Cupin 2 conserved barrel domain-containing protein</fullName>
    </recommendedName>
</protein>
<evidence type="ECO:0008006" key="4">
    <source>
        <dbReference type="Google" id="ProtNLM"/>
    </source>
</evidence>
<reference evidence="3" key="2">
    <citation type="journal article" date="2013" name="PLoS Genet.">
        <title>Comparative genome structure, secondary metabolite, and effector coding capacity across Cochliobolus pathogens.</title>
        <authorList>
            <person name="Condon B.J."/>
            <person name="Leng Y."/>
            <person name="Wu D."/>
            <person name="Bushley K.E."/>
            <person name="Ohm R.A."/>
            <person name="Otillar R."/>
            <person name="Martin J."/>
            <person name="Schackwitz W."/>
            <person name="Grimwood J."/>
            <person name="MohdZainudin N."/>
            <person name="Xue C."/>
            <person name="Wang R."/>
            <person name="Manning V.A."/>
            <person name="Dhillon B."/>
            <person name="Tu Z.J."/>
            <person name="Steffenson B.J."/>
            <person name="Salamov A."/>
            <person name="Sun H."/>
            <person name="Lowry S."/>
            <person name="LaButti K."/>
            <person name="Han J."/>
            <person name="Copeland A."/>
            <person name="Lindquist E."/>
            <person name="Barry K."/>
            <person name="Schmutz J."/>
            <person name="Baker S.E."/>
            <person name="Ciuffetti L.M."/>
            <person name="Grigoriev I.V."/>
            <person name="Zhong S."/>
            <person name="Turgeon B.G."/>
        </authorList>
    </citation>
    <scope>NUCLEOTIDE SEQUENCE [LARGE SCALE GENOMIC DNA]</scope>
    <source>
        <strain evidence="3">C5 / ATCC 48332 / race O</strain>
    </source>
</reference>
<evidence type="ECO:0000313" key="3">
    <source>
        <dbReference type="Proteomes" id="UP000016936"/>
    </source>
</evidence>
<accession>M2U8P3</accession>
<keyword evidence="3" id="KW-1185">Reference proteome</keyword>
<dbReference type="OrthoDB" id="5370773at2759"/>
<evidence type="ECO:0000313" key="2">
    <source>
        <dbReference type="EMBL" id="EMD94934.1"/>
    </source>
</evidence>
<proteinExistence type="predicted"/>
<feature type="chain" id="PRO_5013017240" description="Cupin 2 conserved barrel domain-containing protein" evidence="1">
    <location>
        <begin position="16"/>
        <end position="371"/>
    </location>
</feature>
<dbReference type="InterPro" id="IPR052538">
    <property type="entry name" value="Flavonoid_dioxygenase-like"/>
</dbReference>
<dbReference type="InterPro" id="IPR011051">
    <property type="entry name" value="RmlC_Cupin_sf"/>
</dbReference>
<keyword evidence="1" id="KW-0732">Signal</keyword>
<reference evidence="2 3" key="1">
    <citation type="journal article" date="2012" name="PLoS Pathog.">
        <title>Diverse lifestyles and strategies of plant pathogenesis encoded in the genomes of eighteen Dothideomycetes fungi.</title>
        <authorList>
            <person name="Ohm R.A."/>
            <person name="Feau N."/>
            <person name="Henrissat B."/>
            <person name="Schoch C.L."/>
            <person name="Horwitz B.A."/>
            <person name="Barry K.W."/>
            <person name="Condon B.J."/>
            <person name="Copeland A.C."/>
            <person name="Dhillon B."/>
            <person name="Glaser F."/>
            <person name="Hesse C.N."/>
            <person name="Kosti I."/>
            <person name="LaButti K."/>
            <person name="Lindquist E.A."/>
            <person name="Lucas S."/>
            <person name="Salamov A.A."/>
            <person name="Bradshaw R.E."/>
            <person name="Ciuffetti L."/>
            <person name="Hamelin R.C."/>
            <person name="Kema G.H.J."/>
            <person name="Lawrence C."/>
            <person name="Scott J.A."/>
            <person name="Spatafora J.W."/>
            <person name="Turgeon B.G."/>
            <person name="de Wit P.J.G.M."/>
            <person name="Zhong S."/>
            <person name="Goodwin S.B."/>
            <person name="Grigoriev I.V."/>
        </authorList>
    </citation>
    <scope>NUCLEOTIDE SEQUENCE [LARGE SCALE GENOMIC DNA]</scope>
    <source>
        <strain evidence="3">C5 / ATCC 48332 / race O</strain>
    </source>
</reference>
<dbReference type="AlphaFoldDB" id="M2U8P3"/>
<sequence length="371" mass="40151">MFSIFIVTLIGAVAASQSISKHDNSSLVVTQVPDYVRPYAVRAYTLDGVRIGSQVYRFPVTGPSSDYAFTLISTAAPASSELGVLPHIHQAHYENFYNLRGRFALWASKDNSTAGRLFTPGDYGAVPHNTTHTFQILDPFTEMVGVIQPGGFEDLFYFLASANYSSSTSAPFPQGNFTSPGGDAAVISALQSYDVWAQLEFSPPMDFDANGMSGNKDAPWRNGTNELAANSETPFFVAKGYGPKILASSADNASYFVIEPFITATQSDGNFTEGTITMSKLPTGAEPLTWFLPGHTALEVVDGLIGVEVQGFYEKLSLSVGDVVFVPANTTWSFWGESAYSKVLYVGQGKDTLDARLRAIGEEWQSVLWPA</sequence>
<dbReference type="CDD" id="cd02215">
    <property type="entry name" value="cupin_QDO_N_C"/>
    <property type="match status" value="1"/>
</dbReference>
<dbReference type="InterPro" id="IPR014710">
    <property type="entry name" value="RmlC-like_jellyroll"/>
</dbReference>
<evidence type="ECO:0000256" key="1">
    <source>
        <dbReference type="SAM" id="SignalP"/>
    </source>
</evidence>
<name>M2U8P3_COCH5</name>
<dbReference type="SUPFAM" id="SSF51182">
    <property type="entry name" value="RmlC-like cupins"/>
    <property type="match status" value="1"/>
</dbReference>
<dbReference type="PANTHER" id="PTHR43346:SF1">
    <property type="entry name" value="QUERCETIN 2,3-DIOXYGENASE-RELATED"/>
    <property type="match status" value="1"/>
</dbReference>
<gene>
    <name evidence="2" type="ORF">COCHEDRAFT_1201426</name>
</gene>
<dbReference type="OMA" id="QLWAQKG"/>
<dbReference type="Proteomes" id="UP000016936">
    <property type="component" value="Unassembled WGS sequence"/>
</dbReference>
<feature type="signal peptide" evidence="1">
    <location>
        <begin position="1"/>
        <end position="15"/>
    </location>
</feature>
<dbReference type="Gene3D" id="2.60.120.10">
    <property type="entry name" value="Jelly Rolls"/>
    <property type="match status" value="2"/>
</dbReference>
<organism evidence="2 3">
    <name type="scientific">Cochliobolus heterostrophus (strain C5 / ATCC 48332 / race O)</name>
    <name type="common">Southern corn leaf blight fungus</name>
    <name type="synonym">Bipolaris maydis</name>
    <dbReference type="NCBI Taxonomy" id="701091"/>
    <lineage>
        <taxon>Eukaryota</taxon>
        <taxon>Fungi</taxon>
        <taxon>Dikarya</taxon>
        <taxon>Ascomycota</taxon>
        <taxon>Pezizomycotina</taxon>
        <taxon>Dothideomycetes</taxon>
        <taxon>Pleosporomycetidae</taxon>
        <taxon>Pleosporales</taxon>
        <taxon>Pleosporineae</taxon>
        <taxon>Pleosporaceae</taxon>
        <taxon>Bipolaris</taxon>
    </lineage>
</organism>